<dbReference type="Pfam" id="PF02135">
    <property type="entry name" value="zf-TAZ"/>
    <property type="match status" value="1"/>
</dbReference>
<dbReference type="EMBL" id="JACMSC010000010">
    <property type="protein sequence ID" value="KAG6505393.1"/>
    <property type="molecule type" value="Genomic_DNA"/>
</dbReference>
<comment type="caution">
    <text evidence="4">The sequence shown here is derived from an EMBL/GenBank/DDBJ whole genome shotgun (WGS) entry which is preliminary data.</text>
</comment>
<dbReference type="Pfam" id="PF00651">
    <property type="entry name" value="BTB"/>
    <property type="match status" value="1"/>
</dbReference>
<dbReference type="GO" id="GO:0042542">
    <property type="term" value="P:response to hydrogen peroxide"/>
    <property type="evidence" value="ECO:0007669"/>
    <property type="project" value="UniProtKB-ARBA"/>
</dbReference>
<dbReference type="InterPro" id="IPR044513">
    <property type="entry name" value="BT1/2/3/4/5"/>
</dbReference>
<organism evidence="4 5">
    <name type="scientific">Zingiber officinale</name>
    <name type="common">Ginger</name>
    <name type="synonym">Amomum zingiber</name>
    <dbReference type="NCBI Taxonomy" id="94328"/>
    <lineage>
        <taxon>Eukaryota</taxon>
        <taxon>Viridiplantae</taxon>
        <taxon>Streptophyta</taxon>
        <taxon>Embryophyta</taxon>
        <taxon>Tracheophyta</taxon>
        <taxon>Spermatophyta</taxon>
        <taxon>Magnoliopsida</taxon>
        <taxon>Liliopsida</taxon>
        <taxon>Zingiberales</taxon>
        <taxon>Zingiberaceae</taxon>
        <taxon>Zingiber</taxon>
    </lineage>
</organism>
<evidence type="ECO:0000256" key="2">
    <source>
        <dbReference type="ARBA" id="ARBA00022723"/>
    </source>
</evidence>
<evidence type="ECO:0000313" key="5">
    <source>
        <dbReference type="Proteomes" id="UP000734854"/>
    </source>
</evidence>
<dbReference type="GO" id="GO:0005516">
    <property type="term" value="F:calmodulin binding"/>
    <property type="evidence" value="ECO:0007669"/>
    <property type="project" value="UniProtKB-ARBA"/>
</dbReference>
<name>A0A8J5GRA6_ZINOF</name>
<sequence length="359" mass="40502">MGASSVDQYGVGGFRPQAAESRFLPPADVKIVTSDGRSIPAHSSVLASASPVLERMLDRSRKGGDGAGRVIHILGAPHDAVLVFVQCLYSSRRRGESWRREAAEEVARQGVALLALAHAYRVRWLKQQIEAAVAARWVSAATAVDGLKLARLCDAPRLFQRCLAVATKDFATLQQTEGWRFLQKHDPAMELEILQFVHESARRRKRWRRERTHQEMYMQLAEAMDSLQHICTEGCTDVGPRCSAPASNPCTSFSTCEGLQLLLRHAAACGDRKVTPKGCNHCKRLWQLFRLHSSLCEDSVSCRVPLCRQFKKKMEEEKEDKTWRRLVEKVATARVMATLANRKVPQLVQKSWVRYRGRR</sequence>
<dbReference type="GO" id="GO:0009725">
    <property type="term" value="P:response to hormone"/>
    <property type="evidence" value="ECO:0007669"/>
    <property type="project" value="UniProtKB-ARBA"/>
</dbReference>
<evidence type="ECO:0000256" key="1">
    <source>
        <dbReference type="ARBA" id="ARBA00004906"/>
    </source>
</evidence>
<dbReference type="GO" id="GO:0009751">
    <property type="term" value="P:response to salicylic acid"/>
    <property type="evidence" value="ECO:0007669"/>
    <property type="project" value="UniProtKB-ARBA"/>
</dbReference>
<dbReference type="FunFam" id="1.25.40.420:FF:000012">
    <property type="entry name" value="BTB/POZ and TAZ domain-containing protein 2"/>
    <property type="match status" value="1"/>
</dbReference>
<dbReference type="InterPro" id="IPR000210">
    <property type="entry name" value="BTB/POZ_dom"/>
</dbReference>
<dbReference type="Proteomes" id="UP000734854">
    <property type="component" value="Unassembled WGS sequence"/>
</dbReference>
<dbReference type="OrthoDB" id="6359816at2759"/>
<keyword evidence="5" id="KW-1185">Reference proteome</keyword>
<dbReference type="FunFam" id="1.20.1020.10:FF:000004">
    <property type="entry name" value="BTB/POZ and TAZ domain-containing protein 2"/>
    <property type="match status" value="1"/>
</dbReference>
<dbReference type="AlphaFoldDB" id="A0A8J5GRA6"/>
<dbReference type="GO" id="GO:0006355">
    <property type="term" value="P:regulation of DNA-templated transcription"/>
    <property type="evidence" value="ECO:0007669"/>
    <property type="project" value="UniProtKB-ARBA"/>
</dbReference>
<dbReference type="PANTHER" id="PTHR46287:SF5">
    <property type="entry name" value="OS02G0596700 PROTEIN"/>
    <property type="match status" value="1"/>
</dbReference>
<comment type="pathway">
    <text evidence="1">Protein modification; protein ubiquitination.</text>
</comment>
<feature type="domain" description="BTB" evidence="3">
    <location>
        <begin position="27"/>
        <end position="92"/>
    </location>
</feature>
<dbReference type="SMART" id="SM00551">
    <property type="entry name" value="ZnF_TAZ"/>
    <property type="match status" value="1"/>
</dbReference>
<reference evidence="4 5" key="1">
    <citation type="submission" date="2020-08" db="EMBL/GenBank/DDBJ databases">
        <title>Plant Genome Project.</title>
        <authorList>
            <person name="Zhang R.-G."/>
        </authorList>
    </citation>
    <scope>NUCLEOTIDE SEQUENCE [LARGE SCALE GENOMIC DNA]</scope>
    <source>
        <tissue evidence="4">Rhizome</tissue>
    </source>
</reference>
<dbReference type="PROSITE" id="PS50097">
    <property type="entry name" value="BTB"/>
    <property type="match status" value="1"/>
</dbReference>
<keyword evidence="2" id="KW-0479">Metal-binding</keyword>
<evidence type="ECO:0000313" key="4">
    <source>
        <dbReference type="EMBL" id="KAG6505393.1"/>
    </source>
</evidence>
<protein>
    <recommendedName>
        <fullName evidence="3">BTB domain-containing protein</fullName>
    </recommendedName>
</protein>
<gene>
    <name evidence="4" type="ORF">ZIOFF_037749</name>
</gene>
<dbReference type="GO" id="GO:0005634">
    <property type="term" value="C:nucleus"/>
    <property type="evidence" value="ECO:0007669"/>
    <property type="project" value="TreeGrafter"/>
</dbReference>
<accession>A0A8J5GRA6</accession>
<dbReference type="PANTHER" id="PTHR46287">
    <property type="entry name" value="BTB/POZ AND TAZ DOMAIN-CONTAINING PROTEIN 3-RELATED"/>
    <property type="match status" value="1"/>
</dbReference>
<evidence type="ECO:0000259" key="3">
    <source>
        <dbReference type="PROSITE" id="PS50097"/>
    </source>
</evidence>
<dbReference type="SMART" id="SM00225">
    <property type="entry name" value="BTB"/>
    <property type="match status" value="1"/>
</dbReference>
<dbReference type="InterPro" id="IPR000197">
    <property type="entry name" value="Znf_TAZ"/>
</dbReference>
<dbReference type="GO" id="GO:0046872">
    <property type="term" value="F:metal ion binding"/>
    <property type="evidence" value="ECO:0007669"/>
    <property type="project" value="UniProtKB-KW"/>
</dbReference>
<proteinExistence type="predicted"/>